<evidence type="ECO:0000259" key="13">
    <source>
        <dbReference type="PROSITE" id="PS50109"/>
    </source>
</evidence>
<dbReference type="Pfam" id="PF00672">
    <property type="entry name" value="HAMP"/>
    <property type="match status" value="1"/>
</dbReference>
<keyword evidence="12" id="KW-0812">Transmembrane</keyword>
<keyword evidence="6" id="KW-0808">Transferase</keyword>
<keyword evidence="8" id="KW-0418">Kinase</keyword>
<protein>
    <recommendedName>
        <fullName evidence="3">histidine kinase</fullName>
        <ecNumber evidence="3">2.7.13.3</ecNumber>
    </recommendedName>
</protein>
<feature type="domain" description="Histidine kinase" evidence="13">
    <location>
        <begin position="470"/>
        <end position="583"/>
    </location>
</feature>
<dbReference type="InterPro" id="IPR036890">
    <property type="entry name" value="HATPase_C_sf"/>
</dbReference>
<organism evidence="15 16">
    <name type="scientific">Paenibacillus swuensis</name>
    <dbReference type="NCBI Taxonomy" id="1178515"/>
    <lineage>
        <taxon>Bacteria</taxon>
        <taxon>Bacillati</taxon>
        <taxon>Bacillota</taxon>
        <taxon>Bacilli</taxon>
        <taxon>Bacillales</taxon>
        <taxon>Paenibacillaceae</taxon>
        <taxon>Paenibacillus</taxon>
    </lineage>
</organism>
<dbReference type="KEGG" id="pswu:SY83_01085"/>
<dbReference type="PRINTS" id="PR00344">
    <property type="entry name" value="BCTRLSENSOR"/>
</dbReference>
<dbReference type="PANTHER" id="PTHR34220:SF7">
    <property type="entry name" value="SENSOR HISTIDINE KINASE YPDA"/>
    <property type="match status" value="1"/>
</dbReference>
<evidence type="ECO:0000256" key="4">
    <source>
        <dbReference type="ARBA" id="ARBA00022475"/>
    </source>
</evidence>
<dbReference type="GO" id="GO:0005886">
    <property type="term" value="C:plasma membrane"/>
    <property type="evidence" value="ECO:0007669"/>
    <property type="project" value="UniProtKB-SubCell"/>
</dbReference>
<gene>
    <name evidence="15" type="ORF">SY83_01085</name>
</gene>
<dbReference type="InterPro" id="IPR003660">
    <property type="entry name" value="HAMP_dom"/>
</dbReference>
<dbReference type="InterPro" id="IPR003594">
    <property type="entry name" value="HATPase_dom"/>
</dbReference>
<feature type="transmembrane region" description="Helical" evidence="12">
    <location>
        <begin position="284"/>
        <end position="311"/>
    </location>
</feature>
<comment type="subcellular location">
    <subcellularLocation>
        <location evidence="2">Cell membrane</location>
        <topology evidence="2">Multi-pass membrane protein</topology>
    </subcellularLocation>
</comment>
<dbReference type="EMBL" id="CP011388">
    <property type="protein sequence ID" value="ANE45161.1"/>
    <property type="molecule type" value="Genomic_DNA"/>
</dbReference>
<dbReference type="InterPro" id="IPR005467">
    <property type="entry name" value="His_kinase_dom"/>
</dbReference>
<dbReference type="CDD" id="cd06225">
    <property type="entry name" value="HAMP"/>
    <property type="match status" value="1"/>
</dbReference>
<dbReference type="Gene3D" id="6.10.340.10">
    <property type="match status" value="1"/>
</dbReference>
<evidence type="ECO:0000256" key="6">
    <source>
        <dbReference type="ARBA" id="ARBA00022679"/>
    </source>
</evidence>
<evidence type="ECO:0000256" key="11">
    <source>
        <dbReference type="ARBA" id="ARBA00023136"/>
    </source>
</evidence>
<evidence type="ECO:0000256" key="3">
    <source>
        <dbReference type="ARBA" id="ARBA00012438"/>
    </source>
</evidence>
<dbReference type="InterPro" id="IPR010559">
    <property type="entry name" value="Sig_transdc_His_kin_internal"/>
</dbReference>
<dbReference type="Proteomes" id="UP000076927">
    <property type="component" value="Chromosome"/>
</dbReference>
<proteinExistence type="predicted"/>
<evidence type="ECO:0000256" key="12">
    <source>
        <dbReference type="SAM" id="Phobius"/>
    </source>
</evidence>
<dbReference type="OrthoDB" id="9776552at2"/>
<evidence type="ECO:0000256" key="7">
    <source>
        <dbReference type="ARBA" id="ARBA00022741"/>
    </source>
</evidence>
<dbReference type="PROSITE" id="PS50109">
    <property type="entry name" value="HIS_KIN"/>
    <property type="match status" value="1"/>
</dbReference>
<keyword evidence="16" id="KW-1185">Reference proteome</keyword>
<comment type="catalytic activity">
    <reaction evidence="1">
        <text>ATP + protein L-histidine = ADP + protein N-phospho-L-histidine.</text>
        <dbReference type="EC" id="2.7.13.3"/>
    </reaction>
</comment>
<dbReference type="PROSITE" id="PS50885">
    <property type="entry name" value="HAMP"/>
    <property type="match status" value="1"/>
</dbReference>
<dbReference type="STRING" id="1178515.SY83_01085"/>
<dbReference type="GO" id="GO:0005524">
    <property type="term" value="F:ATP binding"/>
    <property type="evidence" value="ECO:0007669"/>
    <property type="project" value="UniProtKB-KW"/>
</dbReference>
<sequence length="585" mass="67597">MITKMRKMGSGPLFVPLKVKFIILFFMLITIPFIVSGTMIYDKYKQGLQDNTRAYAEDMVTQISMNLDTYMAEMERLTTSPLYDATVLQVLSNHSDLSRTDRYLNTSEDLKLNLFISSLSFQRSEMRSMMLFANDGMLFSNLDSTLRRIWDPKEDTWMSSVEQEQGSFVILPPHDVNYYMVGQQRVISLGRLIREPYSHQPIGIMKIDLTPKGFQPFVTTPQITENSNIYIYDKNGTLIYPDAEQEKVNGNQEWIQAEAYTRIAGLRVTAEIPESDLRQEAGELISFTLLISMASLIAAYLLAVLASNRLVTPIRRLHMKMKAVQRGSFHERAAIITHDEIGHLTEGFNTMVSEIERLVTEVYETKIRERDAELSALQSQIHPHFLYNTLESINMLAIREHRTEISDIVVSLGKLLRYTVNKQEHPVYMKDEIRFVESYLQIQSFRMGAQLNSEVYVDPSLMYALVPKLLIQPLVENAIEHGMGEEPLTIVIRTELMEEDLYIYVSDNGQGMTPENIQEIEERMYAKKRWTLEREGFDHRGKGYALRNIHQRLRLLYGEAYGLSIDSVDQKGSTFIIKLPFHWEE</sequence>
<accession>A0A172TDS6</accession>
<evidence type="ECO:0000313" key="15">
    <source>
        <dbReference type="EMBL" id="ANE45161.1"/>
    </source>
</evidence>
<dbReference type="RefSeq" id="WP_068603460.1">
    <property type="nucleotide sequence ID" value="NZ_CP011388.1"/>
</dbReference>
<dbReference type="InterPro" id="IPR004358">
    <property type="entry name" value="Sig_transdc_His_kin-like_C"/>
</dbReference>
<keyword evidence="12" id="KW-1133">Transmembrane helix</keyword>
<evidence type="ECO:0000256" key="2">
    <source>
        <dbReference type="ARBA" id="ARBA00004651"/>
    </source>
</evidence>
<reference evidence="15 16" key="1">
    <citation type="submission" date="2015-01" db="EMBL/GenBank/DDBJ databases">
        <title>Paenibacillus swuensis/DY6/whole genome sequencing.</title>
        <authorList>
            <person name="Kim M.K."/>
            <person name="Srinivasan S."/>
            <person name="Lee J.-J."/>
        </authorList>
    </citation>
    <scope>NUCLEOTIDE SEQUENCE [LARGE SCALE GENOMIC DNA]</scope>
    <source>
        <strain evidence="15 16">DY6</strain>
    </source>
</reference>
<dbReference type="SMART" id="SM00304">
    <property type="entry name" value="HAMP"/>
    <property type="match status" value="1"/>
</dbReference>
<evidence type="ECO:0000256" key="5">
    <source>
        <dbReference type="ARBA" id="ARBA00022553"/>
    </source>
</evidence>
<evidence type="ECO:0000259" key="14">
    <source>
        <dbReference type="PROSITE" id="PS50885"/>
    </source>
</evidence>
<evidence type="ECO:0000256" key="8">
    <source>
        <dbReference type="ARBA" id="ARBA00022777"/>
    </source>
</evidence>
<name>A0A172TDS6_9BACL</name>
<evidence type="ECO:0000256" key="1">
    <source>
        <dbReference type="ARBA" id="ARBA00000085"/>
    </source>
</evidence>
<dbReference type="PATRIC" id="fig|1178515.4.peg.189"/>
<keyword evidence="9" id="KW-0067">ATP-binding</keyword>
<keyword evidence="4" id="KW-1003">Cell membrane</keyword>
<dbReference type="EC" id="2.7.13.3" evidence="3"/>
<dbReference type="PANTHER" id="PTHR34220">
    <property type="entry name" value="SENSOR HISTIDINE KINASE YPDA"/>
    <property type="match status" value="1"/>
</dbReference>
<evidence type="ECO:0000256" key="10">
    <source>
        <dbReference type="ARBA" id="ARBA00023012"/>
    </source>
</evidence>
<dbReference type="Gene3D" id="3.30.565.10">
    <property type="entry name" value="Histidine kinase-like ATPase, C-terminal domain"/>
    <property type="match status" value="1"/>
</dbReference>
<dbReference type="Pfam" id="PF02518">
    <property type="entry name" value="HATPase_c"/>
    <property type="match status" value="1"/>
</dbReference>
<evidence type="ECO:0000313" key="16">
    <source>
        <dbReference type="Proteomes" id="UP000076927"/>
    </source>
</evidence>
<evidence type="ECO:0000256" key="9">
    <source>
        <dbReference type="ARBA" id="ARBA00022840"/>
    </source>
</evidence>
<keyword evidence="5" id="KW-0597">Phosphoprotein</keyword>
<keyword evidence="11 12" id="KW-0472">Membrane</keyword>
<feature type="transmembrane region" description="Helical" evidence="12">
    <location>
        <begin position="21"/>
        <end position="41"/>
    </location>
</feature>
<feature type="domain" description="HAMP" evidence="14">
    <location>
        <begin position="308"/>
        <end position="360"/>
    </location>
</feature>
<dbReference type="GO" id="GO:0000155">
    <property type="term" value="F:phosphorelay sensor kinase activity"/>
    <property type="evidence" value="ECO:0007669"/>
    <property type="project" value="InterPro"/>
</dbReference>
<keyword evidence="10" id="KW-0902">Two-component regulatory system</keyword>
<dbReference type="Pfam" id="PF06580">
    <property type="entry name" value="His_kinase"/>
    <property type="match status" value="1"/>
</dbReference>
<dbReference type="SUPFAM" id="SSF55874">
    <property type="entry name" value="ATPase domain of HSP90 chaperone/DNA topoisomerase II/histidine kinase"/>
    <property type="match status" value="1"/>
</dbReference>
<dbReference type="AlphaFoldDB" id="A0A172TDS6"/>
<keyword evidence="7" id="KW-0547">Nucleotide-binding</keyword>
<dbReference type="SUPFAM" id="SSF158472">
    <property type="entry name" value="HAMP domain-like"/>
    <property type="match status" value="1"/>
</dbReference>
<dbReference type="InterPro" id="IPR050640">
    <property type="entry name" value="Bact_2-comp_sensor_kinase"/>
</dbReference>